<evidence type="ECO:0000313" key="2">
    <source>
        <dbReference type="EMBL" id="EPQ59804.1"/>
    </source>
</evidence>
<accession>S7S201</accession>
<dbReference type="RefSeq" id="XP_007861649.1">
    <property type="nucleotide sequence ID" value="XM_007863458.1"/>
</dbReference>
<reference evidence="2 3" key="1">
    <citation type="journal article" date="2012" name="Science">
        <title>The Paleozoic origin of enzymatic lignin decomposition reconstructed from 31 fungal genomes.</title>
        <authorList>
            <person name="Floudas D."/>
            <person name="Binder M."/>
            <person name="Riley R."/>
            <person name="Barry K."/>
            <person name="Blanchette R.A."/>
            <person name="Henrissat B."/>
            <person name="Martinez A.T."/>
            <person name="Otillar R."/>
            <person name="Spatafora J.W."/>
            <person name="Yadav J.S."/>
            <person name="Aerts A."/>
            <person name="Benoit I."/>
            <person name="Boyd A."/>
            <person name="Carlson A."/>
            <person name="Copeland A."/>
            <person name="Coutinho P.M."/>
            <person name="de Vries R.P."/>
            <person name="Ferreira P."/>
            <person name="Findley K."/>
            <person name="Foster B."/>
            <person name="Gaskell J."/>
            <person name="Glotzer D."/>
            <person name="Gorecki P."/>
            <person name="Heitman J."/>
            <person name="Hesse C."/>
            <person name="Hori C."/>
            <person name="Igarashi K."/>
            <person name="Jurgens J.A."/>
            <person name="Kallen N."/>
            <person name="Kersten P."/>
            <person name="Kohler A."/>
            <person name="Kuees U."/>
            <person name="Kumar T.K.A."/>
            <person name="Kuo A."/>
            <person name="LaButti K."/>
            <person name="Larrondo L.F."/>
            <person name="Lindquist E."/>
            <person name="Ling A."/>
            <person name="Lombard V."/>
            <person name="Lucas S."/>
            <person name="Lundell T."/>
            <person name="Martin R."/>
            <person name="McLaughlin D.J."/>
            <person name="Morgenstern I."/>
            <person name="Morin E."/>
            <person name="Murat C."/>
            <person name="Nagy L.G."/>
            <person name="Nolan M."/>
            <person name="Ohm R.A."/>
            <person name="Patyshakuliyeva A."/>
            <person name="Rokas A."/>
            <person name="Ruiz-Duenas F.J."/>
            <person name="Sabat G."/>
            <person name="Salamov A."/>
            <person name="Samejima M."/>
            <person name="Schmutz J."/>
            <person name="Slot J.C."/>
            <person name="St John F."/>
            <person name="Stenlid J."/>
            <person name="Sun H."/>
            <person name="Sun S."/>
            <person name="Syed K."/>
            <person name="Tsang A."/>
            <person name="Wiebenga A."/>
            <person name="Young D."/>
            <person name="Pisabarro A."/>
            <person name="Eastwood D.C."/>
            <person name="Martin F."/>
            <person name="Cullen D."/>
            <person name="Grigoriev I.V."/>
            <person name="Hibbett D.S."/>
        </authorList>
    </citation>
    <scope>NUCLEOTIDE SEQUENCE [LARGE SCALE GENOMIC DNA]</scope>
    <source>
        <strain evidence="2 3">ATCC 11539</strain>
    </source>
</reference>
<dbReference type="PANTHER" id="PTHR46411">
    <property type="entry name" value="FAMILY ATPASE, PUTATIVE-RELATED"/>
    <property type="match status" value="1"/>
</dbReference>
<dbReference type="STRING" id="670483.S7S201"/>
<dbReference type="CDD" id="cd19481">
    <property type="entry name" value="RecA-like_protease"/>
    <property type="match status" value="1"/>
</dbReference>
<sequence length="176" mass="19543">DFVQGKGLGLVVNLHGPPGVGKTLTAEATSEVTESPLYIVGTSNLGTEPYALDQNLREIFVLAYRWKAIVVIDEADIFLEKRDSNDDVERNATVAVFLRQLEYCPGILFFTTSRASVFDEAMMSRVHVSLSYTQPDATARANLWTVFLTKADIPLESIERHVVELSQLPLTGRDIK</sequence>
<dbReference type="eggNOG" id="KOG0737">
    <property type="taxonomic scope" value="Eukaryota"/>
</dbReference>
<dbReference type="KEGG" id="gtr:GLOTRDRAFT_25157"/>
<gene>
    <name evidence="2" type="ORF">GLOTRDRAFT_25157</name>
</gene>
<dbReference type="PANTHER" id="PTHR46411:SF3">
    <property type="entry name" value="AAA+ ATPASE DOMAIN-CONTAINING PROTEIN"/>
    <property type="match status" value="1"/>
</dbReference>
<evidence type="ECO:0000313" key="3">
    <source>
        <dbReference type="Proteomes" id="UP000030669"/>
    </source>
</evidence>
<dbReference type="HOGENOM" id="CLU_004471_5_1_1"/>
<dbReference type="InterPro" id="IPR003959">
    <property type="entry name" value="ATPase_AAA_core"/>
</dbReference>
<dbReference type="OrthoDB" id="10042665at2759"/>
<feature type="non-terminal residue" evidence="2">
    <location>
        <position position="1"/>
    </location>
</feature>
<dbReference type="InterPro" id="IPR027417">
    <property type="entry name" value="P-loop_NTPase"/>
</dbReference>
<dbReference type="GO" id="GO:0005524">
    <property type="term" value="F:ATP binding"/>
    <property type="evidence" value="ECO:0007669"/>
    <property type="project" value="InterPro"/>
</dbReference>
<dbReference type="GeneID" id="19305157"/>
<dbReference type="OMA" id="CHKAMET"/>
<dbReference type="EMBL" id="KB469297">
    <property type="protein sequence ID" value="EPQ59804.1"/>
    <property type="molecule type" value="Genomic_DNA"/>
</dbReference>
<proteinExistence type="predicted"/>
<feature type="domain" description="AAA+ ATPase" evidence="1">
    <location>
        <begin position="8"/>
        <end position="136"/>
    </location>
</feature>
<dbReference type="GO" id="GO:0016887">
    <property type="term" value="F:ATP hydrolysis activity"/>
    <property type="evidence" value="ECO:0007669"/>
    <property type="project" value="InterPro"/>
</dbReference>
<protein>
    <submittedName>
        <fullName evidence="2">p-loop containing nucleoside triphosphate hydrolase protein</fullName>
    </submittedName>
</protein>
<dbReference type="Pfam" id="PF00004">
    <property type="entry name" value="AAA"/>
    <property type="match status" value="1"/>
</dbReference>
<evidence type="ECO:0000259" key="1">
    <source>
        <dbReference type="SMART" id="SM00382"/>
    </source>
</evidence>
<dbReference type="Proteomes" id="UP000030669">
    <property type="component" value="Unassembled WGS sequence"/>
</dbReference>
<keyword evidence="2" id="KW-0378">Hydrolase</keyword>
<dbReference type="SMART" id="SM00382">
    <property type="entry name" value="AAA"/>
    <property type="match status" value="1"/>
</dbReference>
<dbReference type="InterPro" id="IPR003593">
    <property type="entry name" value="AAA+_ATPase"/>
</dbReference>
<dbReference type="Gene3D" id="3.40.50.300">
    <property type="entry name" value="P-loop containing nucleotide triphosphate hydrolases"/>
    <property type="match status" value="1"/>
</dbReference>
<dbReference type="AlphaFoldDB" id="S7S201"/>
<dbReference type="SUPFAM" id="SSF52540">
    <property type="entry name" value="P-loop containing nucleoside triphosphate hydrolases"/>
    <property type="match status" value="1"/>
</dbReference>
<keyword evidence="3" id="KW-1185">Reference proteome</keyword>
<name>S7S201_GLOTA</name>
<organism evidence="2 3">
    <name type="scientific">Gloeophyllum trabeum (strain ATCC 11539 / FP-39264 / Madison 617)</name>
    <name type="common">Brown rot fungus</name>
    <dbReference type="NCBI Taxonomy" id="670483"/>
    <lineage>
        <taxon>Eukaryota</taxon>
        <taxon>Fungi</taxon>
        <taxon>Dikarya</taxon>
        <taxon>Basidiomycota</taxon>
        <taxon>Agaricomycotina</taxon>
        <taxon>Agaricomycetes</taxon>
        <taxon>Gloeophyllales</taxon>
        <taxon>Gloeophyllaceae</taxon>
        <taxon>Gloeophyllum</taxon>
    </lineage>
</organism>
<feature type="non-terminal residue" evidence="2">
    <location>
        <position position="176"/>
    </location>
</feature>